<evidence type="ECO:0000256" key="7">
    <source>
        <dbReference type="ARBA" id="ARBA00048539"/>
    </source>
</evidence>
<dbReference type="AlphaFoldDB" id="A0A066TKZ4"/>
<comment type="catalytic activity">
    <reaction evidence="7 8">
        <text>cytidine(34) in tRNA(Ile2) + L-lysine + ATP = lysidine(34) in tRNA(Ile2) + AMP + diphosphate + H(+)</text>
        <dbReference type="Rhea" id="RHEA:43744"/>
        <dbReference type="Rhea" id="RHEA-COMP:10625"/>
        <dbReference type="Rhea" id="RHEA-COMP:10670"/>
        <dbReference type="ChEBI" id="CHEBI:15378"/>
        <dbReference type="ChEBI" id="CHEBI:30616"/>
        <dbReference type="ChEBI" id="CHEBI:32551"/>
        <dbReference type="ChEBI" id="CHEBI:33019"/>
        <dbReference type="ChEBI" id="CHEBI:82748"/>
        <dbReference type="ChEBI" id="CHEBI:83665"/>
        <dbReference type="ChEBI" id="CHEBI:456215"/>
        <dbReference type="EC" id="6.3.4.19"/>
    </reaction>
</comment>
<feature type="binding site" evidence="8">
    <location>
        <begin position="36"/>
        <end position="41"/>
    </location>
    <ligand>
        <name>ATP</name>
        <dbReference type="ChEBI" id="CHEBI:30616"/>
    </ligand>
</feature>
<keyword evidence="4 8" id="KW-0819">tRNA processing</keyword>
<dbReference type="SUPFAM" id="SSF82829">
    <property type="entry name" value="MesJ substrate recognition domain-like"/>
    <property type="match status" value="1"/>
</dbReference>
<dbReference type="InterPro" id="IPR015262">
    <property type="entry name" value="tRNA_Ile_lys_synt_subst-bd"/>
</dbReference>
<dbReference type="Proteomes" id="UP000027170">
    <property type="component" value="Unassembled WGS sequence"/>
</dbReference>
<dbReference type="GO" id="GO:0006400">
    <property type="term" value="P:tRNA modification"/>
    <property type="evidence" value="ECO:0007669"/>
    <property type="project" value="UniProtKB-UniRule"/>
</dbReference>
<evidence type="ECO:0000256" key="8">
    <source>
        <dbReference type="HAMAP-Rule" id="MF_01161"/>
    </source>
</evidence>
<accession>A0A066TKZ4</accession>
<dbReference type="PANTHER" id="PTHR43033:SF1">
    <property type="entry name" value="TRNA(ILE)-LYSIDINE SYNTHASE-RELATED"/>
    <property type="match status" value="1"/>
</dbReference>
<dbReference type="Pfam" id="PF09179">
    <property type="entry name" value="TilS"/>
    <property type="match status" value="1"/>
</dbReference>
<evidence type="ECO:0000259" key="9">
    <source>
        <dbReference type="SMART" id="SM00977"/>
    </source>
</evidence>
<dbReference type="InterPro" id="IPR012094">
    <property type="entry name" value="tRNA_Ile_lys_synt"/>
</dbReference>
<comment type="caution">
    <text evidence="10">The sequence shown here is derived from an EMBL/GenBank/DDBJ whole genome shotgun (WGS) entry which is preliminary data.</text>
</comment>
<comment type="domain">
    <text evidence="8">The N-terminal region contains the highly conserved SGGXDS motif, predicted to be a P-loop motif involved in ATP binding.</text>
</comment>
<dbReference type="Pfam" id="PF11734">
    <property type="entry name" value="TilS_C"/>
    <property type="match status" value="1"/>
</dbReference>
<dbReference type="InterPro" id="IPR014729">
    <property type="entry name" value="Rossmann-like_a/b/a_fold"/>
</dbReference>
<dbReference type="GO" id="GO:0005737">
    <property type="term" value="C:cytoplasm"/>
    <property type="evidence" value="ECO:0007669"/>
    <property type="project" value="UniProtKB-SubCell"/>
</dbReference>
<evidence type="ECO:0000313" key="11">
    <source>
        <dbReference type="Proteomes" id="UP000027170"/>
    </source>
</evidence>
<dbReference type="Pfam" id="PF01171">
    <property type="entry name" value="ATP_bind_3"/>
    <property type="match status" value="1"/>
</dbReference>
<comment type="function">
    <text evidence="8">Ligates lysine onto the cytidine present at position 34 of the AUA codon-specific tRNA(Ile) that contains the anticodon CAU, in an ATP-dependent manner. Cytidine is converted to lysidine, thus changing the amino acid specificity of the tRNA from methionine to isoleucine.</text>
</comment>
<dbReference type="PANTHER" id="PTHR43033">
    <property type="entry name" value="TRNA(ILE)-LYSIDINE SYNTHASE-RELATED"/>
    <property type="match status" value="1"/>
</dbReference>
<comment type="subcellular location">
    <subcellularLocation>
        <location evidence="1 8">Cytoplasm</location>
    </subcellularLocation>
</comment>
<gene>
    <name evidence="8" type="primary">tilS</name>
    <name evidence="10" type="ORF">SALWKB29_1677</name>
</gene>
<dbReference type="RefSeq" id="WP_037407980.1">
    <property type="nucleotide sequence ID" value="NZ_JFZV01000009.1"/>
</dbReference>
<evidence type="ECO:0000256" key="2">
    <source>
        <dbReference type="ARBA" id="ARBA00022490"/>
    </source>
</evidence>
<protein>
    <recommendedName>
        <fullName evidence="8">tRNA(Ile)-lysidine synthase</fullName>
        <ecNumber evidence="8">6.3.4.19</ecNumber>
    </recommendedName>
    <alternativeName>
        <fullName evidence="8">tRNA(Ile)-2-lysyl-cytidine synthase</fullName>
    </alternativeName>
    <alternativeName>
        <fullName evidence="8">tRNA(Ile)-lysidine synthetase</fullName>
    </alternativeName>
</protein>
<evidence type="ECO:0000256" key="6">
    <source>
        <dbReference type="ARBA" id="ARBA00022840"/>
    </source>
</evidence>
<dbReference type="EC" id="6.3.4.19" evidence="8"/>
<keyword evidence="5 8" id="KW-0547">Nucleotide-binding</keyword>
<dbReference type="GO" id="GO:0032267">
    <property type="term" value="F:tRNA(Ile)-lysidine synthase activity"/>
    <property type="evidence" value="ECO:0007669"/>
    <property type="project" value="UniProtKB-EC"/>
</dbReference>
<evidence type="ECO:0000256" key="3">
    <source>
        <dbReference type="ARBA" id="ARBA00022598"/>
    </source>
</evidence>
<dbReference type="SUPFAM" id="SSF52402">
    <property type="entry name" value="Adenine nucleotide alpha hydrolases-like"/>
    <property type="match status" value="1"/>
</dbReference>
<dbReference type="SMART" id="SM00977">
    <property type="entry name" value="TilS_C"/>
    <property type="match status" value="1"/>
</dbReference>
<keyword evidence="11" id="KW-1185">Reference proteome</keyword>
<keyword evidence="2 8" id="KW-0963">Cytoplasm</keyword>
<dbReference type="GO" id="GO:0005524">
    <property type="term" value="F:ATP binding"/>
    <property type="evidence" value="ECO:0007669"/>
    <property type="project" value="UniProtKB-UniRule"/>
</dbReference>
<keyword evidence="6 8" id="KW-0067">ATP-binding</keyword>
<evidence type="ECO:0000256" key="4">
    <source>
        <dbReference type="ARBA" id="ARBA00022694"/>
    </source>
</evidence>
<dbReference type="NCBIfam" id="TIGR02433">
    <property type="entry name" value="lysidine_TilS_C"/>
    <property type="match status" value="1"/>
</dbReference>
<comment type="similarity">
    <text evidence="8">Belongs to the tRNA(Ile)-lysidine synthase family.</text>
</comment>
<keyword evidence="3 8" id="KW-0436">Ligase</keyword>
<dbReference type="InterPro" id="IPR011063">
    <property type="entry name" value="TilS/TtcA_N"/>
</dbReference>
<dbReference type="NCBIfam" id="TIGR02432">
    <property type="entry name" value="lysidine_TilS_N"/>
    <property type="match status" value="1"/>
</dbReference>
<dbReference type="InterPro" id="IPR012796">
    <property type="entry name" value="Lysidine-tRNA-synth_C"/>
</dbReference>
<dbReference type="EMBL" id="JFZV01000009">
    <property type="protein sequence ID" value="KDN14187.1"/>
    <property type="molecule type" value="Genomic_DNA"/>
</dbReference>
<dbReference type="Gene3D" id="1.20.59.20">
    <property type="match status" value="1"/>
</dbReference>
<dbReference type="CDD" id="cd01992">
    <property type="entry name" value="TilS_N"/>
    <property type="match status" value="1"/>
</dbReference>
<evidence type="ECO:0000256" key="1">
    <source>
        <dbReference type="ARBA" id="ARBA00004496"/>
    </source>
</evidence>
<sequence>MVNSAVNKFCIQLCDSIAQQWSAAMAGRCILSVGLSGGLDSVVLLHALTLLRHRLPLEVSAIHVHHGLSRYADEWAAFCQQLCASWSVPLKIVKVDVCVAGEGVEAAARKVRYQVYADSEADAVVLAHHRDDQIETFFLGALRGGGLRSLSAMPAVRKLTEHTALWRPLLHFSRQQLQAYADEMQLVHIEDDSNSNCAYLRNWLRLDGLFHWREHLPNLDTQIEAVVGRLQDELALLDEVVEADWAMIHAQQQGFQIPLWRTLSGVRRRQQLRLFAHKNCLGMSTAAALIEFERQLMESKNGAQWSLPQACIIYYDSRLWIDRHEVNRQWRWFGLLPVACRQLVAAHYLHWNQHSFGLAEIIAEWTVRQVHVQDTIVLRGGRKKVKKLLQERKIPPFMRAVWPVLCDSNNQCVAVINVAVATDIGVVNGWMPFMEDLPIRL</sequence>
<name>A0A066TKZ4_9NEIS</name>
<dbReference type="eggNOG" id="COG0037">
    <property type="taxonomic scope" value="Bacteria"/>
</dbReference>
<evidence type="ECO:0000256" key="5">
    <source>
        <dbReference type="ARBA" id="ARBA00022741"/>
    </source>
</evidence>
<proteinExistence type="inferred from homology"/>
<evidence type="ECO:0000313" key="10">
    <source>
        <dbReference type="EMBL" id="KDN14187.1"/>
    </source>
</evidence>
<dbReference type="Gene3D" id="3.40.50.620">
    <property type="entry name" value="HUPs"/>
    <property type="match status" value="1"/>
</dbReference>
<dbReference type="HAMAP" id="MF_01161">
    <property type="entry name" value="tRNA_Ile_lys_synt"/>
    <property type="match status" value="1"/>
</dbReference>
<dbReference type="InterPro" id="IPR012795">
    <property type="entry name" value="tRNA_Ile_lys_synt_N"/>
</dbReference>
<reference evidence="10 11" key="1">
    <citation type="submission" date="2014-03" db="EMBL/GenBank/DDBJ databases">
        <title>The genomes of two eusocial bee gut symbionts.</title>
        <authorList>
            <person name="Kwong W.K."/>
            <person name="Engel P."/>
            <person name="Koch H."/>
            <person name="Moran N.A."/>
        </authorList>
    </citation>
    <scope>NUCLEOTIDE SEQUENCE [LARGE SCALE GENOMIC DNA]</scope>
    <source>
        <strain evidence="11">wkB29</strain>
    </source>
</reference>
<dbReference type="SUPFAM" id="SSF56037">
    <property type="entry name" value="PheT/TilS domain"/>
    <property type="match status" value="1"/>
</dbReference>
<organism evidence="10 11">
    <name type="scientific">Snodgrassella communis</name>
    <dbReference type="NCBI Taxonomy" id="2946699"/>
    <lineage>
        <taxon>Bacteria</taxon>
        <taxon>Pseudomonadati</taxon>
        <taxon>Pseudomonadota</taxon>
        <taxon>Betaproteobacteria</taxon>
        <taxon>Neisseriales</taxon>
        <taxon>Neisseriaceae</taxon>
        <taxon>Snodgrassella</taxon>
    </lineage>
</organism>
<feature type="domain" description="Lysidine-tRNA(Ile) synthetase C-terminal" evidence="9">
    <location>
        <begin position="365"/>
        <end position="426"/>
    </location>
</feature>
<dbReference type="OrthoDB" id="9807403at2"/>